<proteinExistence type="predicted"/>
<accession>A0A7J0C2U5</accession>
<reference evidence="2 4" key="1">
    <citation type="submission" date="2020-05" db="EMBL/GenBank/DDBJ databases">
        <title>Whole genome shotgun sequence of Streptomyces fulvorobeus NBRC 15897.</title>
        <authorList>
            <person name="Komaki H."/>
            <person name="Tamura T."/>
        </authorList>
    </citation>
    <scope>NUCLEOTIDE SEQUENCE [LARGE SCALE GENOMIC DNA]</scope>
    <source>
        <strain evidence="2 4">NBRC 15897</strain>
    </source>
</reference>
<name>A0A7J0C2U5_9ACTN</name>
<feature type="transmembrane region" description="Helical" evidence="1">
    <location>
        <begin position="89"/>
        <end position="107"/>
    </location>
</feature>
<evidence type="ECO:0008006" key="6">
    <source>
        <dbReference type="Google" id="ProtNLM"/>
    </source>
</evidence>
<comment type="caution">
    <text evidence="2">The sequence shown here is derived from an EMBL/GenBank/DDBJ whole genome shotgun (WGS) entry which is preliminary data.</text>
</comment>
<evidence type="ECO:0000313" key="2">
    <source>
        <dbReference type="EMBL" id="GFM96835.1"/>
    </source>
</evidence>
<dbReference type="Proteomes" id="UP000530403">
    <property type="component" value="Unassembled WGS sequence"/>
</dbReference>
<gene>
    <name evidence="3" type="ORF">HEB29_001554</name>
    <name evidence="2" type="ORF">Sfulv_16460</name>
</gene>
<dbReference type="RefSeq" id="WP_173313008.1">
    <property type="nucleotide sequence ID" value="NZ_BAAAUE010000007.1"/>
</dbReference>
<dbReference type="Proteomes" id="UP000498980">
    <property type="component" value="Unassembled WGS sequence"/>
</dbReference>
<feature type="transmembrane region" description="Helical" evidence="1">
    <location>
        <begin position="64"/>
        <end position="83"/>
    </location>
</feature>
<keyword evidence="4" id="KW-1185">Reference proteome</keyword>
<protein>
    <recommendedName>
        <fullName evidence="6">SpdD protein</fullName>
    </recommendedName>
</protein>
<evidence type="ECO:0000313" key="4">
    <source>
        <dbReference type="Proteomes" id="UP000498980"/>
    </source>
</evidence>
<sequence>MFTPKIPPPDTAPTPATSLVQPLTGITHTPACTCHHNPSVAPVPAPVPAAPVSRPAVQLTPGSLLVAAAGGTAMVLIIGTVLVSMLLATAITAASVAICAVVLRSLLNRPHNR</sequence>
<keyword evidence="1" id="KW-0472">Membrane</keyword>
<evidence type="ECO:0000313" key="5">
    <source>
        <dbReference type="Proteomes" id="UP000530403"/>
    </source>
</evidence>
<dbReference type="EMBL" id="BLWC01000001">
    <property type="protein sequence ID" value="GFM96835.1"/>
    <property type="molecule type" value="Genomic_DNA"/>
</dbReference>
<keyword evidence="1" id="KW-0812">Transmembrane</keyword>
<dbReference type="AlphaFoldDB" id="A0A7J0C2U5"/>
<reference evidence="3 5" key="2">
    <citation type="submission" date="2020-07" db="EMBL/GenBank/DDBJ databases">
        <title>Sequencing the genomes of 1000 actinobacteria strains.</title>
        <authorList>
            <person name="Klenk H.-P."/>
        </authorList>
    </citation>
    <scope>NUCLEOTIDE SEQUENCE [LARGE SCALE GENOMIC DNA]</scope>
    <source>
        <strain evidence="3 5">DSM 41455</strain>
    </source>
</reference>
<evidence type="ECO:0000256" key="1">
    <source>
        <dbReference type="SAM" id="Phobius"/>
    </source>
</evidence>
<dbReference type="EMBL" id="JACCCF010000001">
    <property type="protein sequence ID" value="NYE40543.1"/>
    <property type="molecule type" value="Genomic_DNA"/>
</dbReference>
<organism evidence="2 4">
    <name type="scientific">Streptomyces fulvorobeus</name>
    <dbReference type="NCBI Taxonomy" id="284028"/>
    <lineage>
        <taxon>Bacteria</taxon>
        <taxon>Bacillati</taxon>
        <taxon>Actinomycetota</taxon>
        <taxon>Actinomycetes</taxon>
        <taxon>Kitasatosporales</taxon>
        <taxon>Streptomycetaceae</taxon>
        <taxon>Streptomyces</taxon>
    </lineage>
</organism>
<evidence type="ECO:0000313" key="3">
    <source>
        <dbReference type="EMBL" id="NYE40543.1"/>
    </source>
</evidence>
<keyword evidence="1" id="KW-1133">Transmembrane helix</keyword>